<dbReference type="Proteomes" id="UP000226442">
    <property type="component" value="Unassembled WGS sequence"/>
</dbReference>
<protein>
    <submittedName>
        <fullName evidence="1">Uncharacterized protein</fullName>
    </submittedName>
</protein>
<evidence type="ECO:0000313" key="2">
    <source>
        <dbReference type="Proteomes" id="UP000226442"/>
    </source>
</evidence>
<dbReference type="OrthoDB" id="573996at2"/>
<comment type="caution">
    <text evidence="1">The sequence shown here is derived from an EMBL/GenBank/DDBJ whole genome shotgun (WGS) entry which is preliminary data.</text>
</comment>
<sequence length="75" mass="8463">MTLHELQDRALRLSAQERWQLINALMRSLQPKPRSKVKPKGLAASLIGIAKTDSPPPTDAEVKAMLDERLVQKYL</sequence>
<keyword evidence="2" id="KW-1185">Reference proteome</keyword>
<dbReference type="EMBL" id="NXIB02000040">
    <property type="protein sequence ID" value="PHX55785.1"/>
    <property type="molecule type" value="Genomic_DNA"/>
</dbReference>
<accession>A0A2G4F217</accession>
<name>A0A2G4F217_9CYAN</name>
<reference evidence="1" key="1">
    <citation type="submission" date="2017-10" db="EMBL/GenBank/DDBJ databases">
        <title>Draft genome sequence of the planktic cyanobacteria Tychonema bourrellyi isolated from alpine lentic freshwater.</title>
        <authorList>
            <person name="Tett A."/>
            <person name="Armanini F."/>
            <person name="Asnicar F."/>
            <person name="Boscaini A."/>
            <person name="Pasolli E."/>
            <person name="Zolfo M."/>
            <person name="Donati C."/>
            <person name="Salmaso N."/>
            <person name="Segata N."/>
        </authorList>
    </citation>
    <scope>NUCLEOTIDE SEQUENCE</scope>
    <source>
        <strain evidence="1">FEM_GT703</strain>
    </source>
</reference>
<proteinExistence type="predicted"/>
<organism evidence="1 2">
    <name type="scientific">Tychonema bourrellyi FEM_GT703</name>
    <dbReference type="NCBI Taxonomy" id="2040638"/>
    <lineage>
        <taxon>Bacteria</taxon>
        <taxon>Bacillati</taxon>
        <taxon>Cyanobacteriota</taxon>
        <taxon>Cyanophyceae</taxon>
        <taxon>Oscillatoriophycideae</taxon>
        <taxon>Oscillatoriales</taxon>
        <taxon>Microcoleaceae</taxon>
        <taxon>Tychonema</taxon>
    </lineage>
</organism>
<dbReference type="AlphaFoldDB" id="A0A2G4F217"/>
<evidence type="ECO:0000313" key="1">
    <source>
        <dbReference type="EMBL" id="PHX55785.1"/>
    </source>
</evidence>
<gene>
    <name evidence="1" type="ORF">CP500_008840</name>
</gene>
<dbReference type="RefSeq" id="WP_096829331.1">
    <property type="nucleotide sequence ID" value="NZ_NXIB02000040.1"/>
</dbReference>